<evidence type="ECO:0000313" key="1">
    <source>
        <dbReference type="EMBL" id="AUM59785.1"/>
    </source>
</evidence>
<evidence type="ECO:0000313" key="2">
    <source>
        <dbReference type="Proteomes" id="UP000240618"/>
    </source>
</evidence>
<dbReference type="RefSeq" id="YP_009836248.1">
    <property type="nucleotide sequence ID" value="NC_048687.1"/>
</dbReference>
<reference evidence="1 2" key="1">
    <citation type="journal article" date="2018" name="Arch. Virol.">
        <title>Genome sequence of the novel virulent bacteriophage PMBT14 with lytic activity against Pseudomonas fluorescens DSM 50090(R).</title>
        <authorList>
            <person name="Koberg S."/>
            <person name="Gieschler S."/>
            <person name="Brinks E."/>
            <person name="Wenning M."/>
            <person name="Neve H."/>
            <person name="Franz C.M."/>
        </authorList>
    </citation>
    <scope>NUCLEOTIDE SEQUENCE [LARGE SCALE GENOMIC DNA]</scope>
</reference>
<dbReference type="EMBL" id="MG596800">
    <property type="protein sequence ID" value="AUM59785.1"/>
    <property type="molecule type" value="Genomic_DNA"/>
</dbReference>
<dbReference type="PROSITE" id="PS51257">
    <property type="entry name" value="PROKAR_LIPOPROTEIN"/>
    <property type="match status" value="1"/>
</dbReference>
<dbReference type="KEGG" id="vg:55606487"/>
<dbReference type="GeneID" id="55606487"/>
<protein>
    <recommendedName>
        <fullName evidence="3">Lipoprotein</fullName>
    </recommendedName>
</protein>
<accession>A0A2I6PIA0</accession>
<proteinExistence type="predicted"/>
<name>A0A2I6PIA0_9CAUD</name>
<organism evidence="1 2">
    <name type="scientific">Pseudomonas phage PMBT14</name>
    <dbReference type="NCBI Taxonomy" id="2059855"/>
    <lineage>
        <taxon>Viruses</taxon>
        <taxon>Duplodnaviria</taxon>
        <taxon>Heunggongvirae</taxon>
        <taxon>Uroviricota</taxon>
        <taxon>Caudoviricetes</taxon>
        <taxon>Knuthellervirus</taxon>
        <taxon>Knuthellervirus PMBT14</taxon>
    </lineage>
</organism>
<sequence length="63" mass="6652">MKHLLVLAIVLLAGCTSIPPSPTLPVDATTCTAVEGAPAKQTRDGRIAYRYNCGGKHVYAVKL</sequence>
<keyword evidence="2" id="KW-1185">Reference proteome</keyword>
<dbReference type="Proteomes" id="UP000240618">
    <property type="component" value="Segment"/>
</dbReference>
<evidence type="ECO:0008006" key="3">
    <source>
        <dbReference type="Google" id="ProtNLM"/>
    </source>
</evidence>